<feature type="chain" id="PRO_5014857824" description="DUF4843 domain-containing protein" evidence="1">
    <location>
        <begin position="26"/>
        <end position="163"/>
    </location>
</feature>
<evidence type="ECO:0000313" key="3">
    <source>
        <dbReference type="Proteomes" id="UP000231960"/>
    </source>
</evidence>
<dbReference type="InterPro" id="IPR046172">
    <property type="entry name" value="DUF6174"/>
</dbReference>
<gene>
    <name evidence="2" type="ORF">CDL10_01770</name>
</gene>
<dbReference type="PROSITE" id="PS51257">
    <property type="entry name" value="PROKAR_LIPOPROTEIN"/>
    <property type="match status" value="1"/>
</dbReference>
<feature type="signal peptide" evidence="1">
    <location>
        <begin position="1"/>
        <end position="25"/>
    </location>
</feature>
<proteinExistence type="predicted"/>
<keyword evidence="1" id="KW-0732">Signal</keyword>
<dbReference type="EMBL" id="NIPO01000001">
    <property type="protein sequence ID" value="PJR03373.1"/>
    <property type="molecule type" value="Genomic_DNA"/>
</dbReference>
<dbReference type="Pfam" id="PF19671">
    <property type="entry name" value="DUF6174"/>
    <property type="match status" value="1"/>
</dbReference>
<evidence type="ECO:0000256" key="1">
    <source>
        <dbReference type="SAM" id="SignalP"/>
    </source>
</evidence>
<reference evidence="2 3" key="1">
    <citation type="submission" date="2017-06" db="EMBL/GenBank/DDBJ databases">
        <title>Description of Avrilella dinanensis gen. nov. sp. nov.</title>
        <authorList>
            <person name="Leyer C."/>
            <person name="Sassi M."/>
            <person name="Minet J."/>
            <person name="Kayal S."/>
            <person name="Cattoir V."/>
        </authorList>
    </citation>
    <scope>NUCLEOTIDE SEQUENCE [LARGE SCALE GENOMIC DNA]</scope>
    <source>
        <strain evidence="2 3">UR159</strain>
    </source>
</reference>
<dbReference type="AlphaFoldDB" id="A0A2M9R3R6"/>
<comment type="caution">
    <text evidence="2">The sequence shown here is derived from an EMBL/GenBank/DDBJ whole genome shotgun (WGS) entry which is preliminary data.</text>
</comment>
<evidence type="ECO:0008006" key="4">
    <source>
        <dbReference type="Google" id="ProtNLM"/>
    </source>
</evidence>
<evidence type="ECO:0000313" key="2">
    <source>
        <dbReference type="EMBL" id="PJR03373.1"/>
    </source>
</evidence>
<accession>A0A2M9R3R6</accession>
<dbReference type="Proteomes" id="UP000231960">
    <property type="component" value="Unassembled WGS sequence"/>
</dbReference>
<protein>
    <recommendedName>
        <fullName evidence="4">DUF4843 domain-containing protein</fullName>
    </recommendedName>
</protein>
<sequence>MKLYIMKIKLLLLAGFLGVTMVSCEEDVDVYYRFDESTFLTKQSLWEEQHIQSYRFEQHYMSSATGPVSETIVVHNGIATSDADESNPVLIGTISDVYTKVLNDFNQGKYHQTMPIYGISVDVTYNNEYHFPEEIKFSTAYKDDVVGGAWYDLKISNFEILEE</sequence>
<name>A0A2M9R3R6_9FLAO</name>
<organism evidence="2 3">
    <name type="scientific">Avrilella dinanensis</name>
    <dbReference type="NCBI Taxonomy" id="2008672"/>
    <lineage>
        <taxon>Bacteria</taxon>
        <taxon>Pseudomonadati</taxon>
        <taxon>Bacteroidota</taxon>
        <taxon>Flavobacteriia</taxon>
        <taxon>Flavobacteriales</taxon>
        <taxon>Flavobacteriaceae</taxon>
        <taxon>Avrilella</taxon>
    </lineage>
</organism>
<keyword evidence="3" id="KW-1185">Reference proteome</keyword>